<keyword evidence="1" id="KW-0472">Membrane</keyword>
<reference evidence="2 3" key="1">
    <citation type="journal article" date="2019" name="Lett. Appl. Microbiol.">
        <title>A case of 'blown pack' spoilage of vacuum-packaged pork likely associated with Clostridium estertheticum in Canada.</title>
        <authorList>
            <person name="Zhang P."/>
            <person name="Ward P."/>
            <person name="McMullen L.M."/>
            <person name="Yang X."/>
        </authorList>
    </citation>
    <scope>NUCLEOTIDE SEQUENCE [LARGE SCALE GENOMIC DNA]</scope>
    <source>
        <strain evidence="2 3">MA19</strain>
    </source>
</reference>
<evidence type="ECO:0000313" key="3">
    <source>
        <dbReference type="Proteomes" id="UP000342249"/>
    </source>
</evidence>
<feature type="transmembrane region" description="Helical" evidence="1">
    <location>
        <begin position="81"/>
        <end position="105"/>
    </location>
</feature>
<dbReference type="RefSeq" id="WP_152753844.1">
    <property type="nucleotide sequence ID" value="NZ_SPSE01000056.1"/>
</dbReference>
<keyword evidence="1" id="KW-1133">Transmembrane helix</keyword>
<keyword evidence="1" id="KW-0812">Transmembrane</keyword>
<dbReference type="EMBL" id="SPSF01000053">
    <property type="protein sequence ID" value="MPQ64692.1"/>
    <property type="molecule type" value="Genomic_DNA"/>
</dbReference>
<dbReference type="InterPro" id="IPR025699">
    <property type="entry name" value="ABC2_memb-like"/>
</dbReference>
<feature type="transmembrane region" description="Helical" evidence="1">
    <location>
        <begin position="148"/>
        <end position="172"/>
    </location>
</feature>
<feature type="transmembrane region" description="Helical" evidence="1">
    <location>
        <begin position="192"/>
        <end position="217"/>
    </location>
</feature>
<evidence type="ECO:0000313" key="2">
    <source>
        <dbReference type="EMBL" id="MPQ64692.1"/>
    </source>
</evidence>
<accession>A0A5N7J7K4</accession>
<dbReference type="Proteomes" id="UP000342249">
    <property type="component" value="Unassembled WGS sequence"/>
</dbReference>
<evidence type="ECO:0000256" key="1">
    <source>
        <dbReference type="SAM" id="Phobius"/>
    </source>
</evidence>
<name>A0A5N7J7K4_9CLOT</name>
<protein>
    <submittedName>
        <fullName evidence="2">ABC-2 transporter permease</fullName>
    </submittedName>
</protein>
<comment type="caution">
    <text evidence="2">The sequence shown here is derived from an EMBL/GenBank/DDBJ whole genome shotgun (WGS) entry which is preliminary data.</text>
</comment>
<feature type="transmembrane region" description="Helical" evidence="1">
    <location>
        <begin position="18"/>
        <end position="35"/>
    </location>
</feature>
<feature type="transmembrane region" description="Helical" evidence="1">
    <location>
        <begin position="117"/>
        <end position="141"/>
    </location>
</feature>
<organism evidence="2 3">
    <name type="scientific">Clostridium estertheticum</name>
    <dbReference type="NCBI Taxonomy" id="238834"/>
    <lineage>
        <taxon>Bacteria</taxon>
        <taxon>Bacillati</taxon>
        <taxon>Bacillota</taxon>
        <taxon>Clostridia</taxon>
        <taxon>Eubacteriales</taxon>
        <taxon>Clostridiaceae</taxon>
        <taxon>Clostridium</taxon>
    </lineage>
</organism>
<sequence length="222" mass="24994">MSEIISSIKLDFYSMKHLYSGAILAIIIGIIIGFVTNPITIIMVEITFSAYFLSMCFAVHDKSNFNKLYGVLPINKNQIVIGRYLFSTCFVTAMGILSFILYYFISTIMGGPFNIVTSSASVCGSFIIFALFIGIQFPLYYKYEYSKVMIISILPFVLVFAIGVPVISKILKNADNMKKLINSLMYFQTHPYMIWVLGIGIGFLLLVFSGVTSCVLFRKREL</sequence>
<dbReference type="AlphaFoldDB" id="A0A5N7J7K4"/>
<dbReference type="Pfam" id="PF13346">
    <property type="entry name" value="ABC2_membrane_5"/>
    <property type="match status" value="1"/>
</dbReference>
<feature type="transmembrane region" description="Helical" evidence="1">
    <location>
        <begin position="41"/>
        <end position="60"/>
    </location>
</feature>
<gene>
    <name evidence="2" type="ORF">E4V82_21700</name>
</gene>
<proteinExistence type="predicted"/>